<dbReference type="Proteomes" id="UP000789342">
    <property type="component" value="Unassembled WGS sequence"/>
</dbReference>
<accession>A0A9N9NMU2</accession>
<protein>
    <submittedName>
        <fullName evidence="1">9929_t:CDS:1</fullName>
    </submittedName>
</protein>
<dbReference type="EMBL" id="CAJVPV010032949">
    <property type="protein sequence ID" value="CAG8745972.1"/>
    <property type="molecule type" value="Genomic_DNA"/>
</dbReference>
<dbReference type="AlphaFoldDB" id="A0A9N9NMU2"/>
<evidence type="ECO:0000313" key="2">
    <source>
        <dbReference type="Proteomes" id="UP000789342"/>
    </source>
</evidence>
<name>A0A9N9NMU2_9GLOM</name>
<proteinExistence type="predicted"/>
<evidence type="ECO:0000313" key="1">
    <source>
        <dbReference type="EMBL" id="CAG8745972.1"/>
    </source>
</evidence>
<feature type="non-terminal residue" evidence="1">
    <location>
        <position position="81"/>
    </location>
</feature>
<organism evidence="1 2">
    <name type="scientific">Acaulospora morrowiae</name>
    <dbReference type="NCBI Taxonomy" id="94023"/>
    <lineage>
        <taxon>Eukaryota</taxon>
        <taxon>Fungi</taxon>
        <taxon>Fungi incertae sedis</taxon>
        <taxon>Mucoromycota</taxon>
        <taxon>Glomeromycotina</taxon>
        <taxon>Glomeromycetes</taxon>
        <taxon>Diversisporales</taxon>
        <taxon>Acaulosporaceae</taxon>
        <taxon>Acaulospora</taxon>
    </lineage>
</organism>
<keyword evidence="2" id="KW-1185">Reference proteome</keyword>
<sequence>MVNYELKKFNRYPTENPEEYIEEFRLWLIDSGIDVGAGHANRINAYNVFIISLKANIQGKNAGQIGAQVLNYTNEQNASLY</sequence>
<comment type="caution">
    <text evidence="1">The sequence shown here is derived from an EMBL/GenBank/DDBJ whole genome shotgun (WGS) entry which is preliminary data.</text>
</comment>
<feature type="non-terminal residue" evidence="1">
    <location>
        <position position="1"/>
    </location>
</feature>
<reference evidence="1" key="1">
    <citation type="submission" date="2021-06" db="EMBL/GenBank/DDBJ databases">
        <authorList>
            <person name="Kallberg Y."/>
            <person name="Tangrot J."/>
            <person name="Rosling A."/>
        </authorList>
    </citation>
    <scope>NUCLEOTIDE SEQUENCE</scope>
    <source>
        <strain evidence="1">CL551</strain>
    </source>
</reference>
<gene>
    <name evidence="1" type="ORF">AMORRO_LOCUS15039</name>
</gene>